<sequence length="84" mass="9171">MYTTTTTTTTPTPTITTTTTTTTTTNNNNNNNNNNDNKQMPSLFILNTVSIALNSYMLSTKQSVPCIANCFEKIMSKGAILQVD</sequence>
<gene>
    <name evidence="2" type="ORF">SCUD_LOCUS1128</name>
</gene>
<dbReference type="EMBL" id="UZAK01000875">
    <property type="protein sequence ID" value="VDO65775.1"/>
    <property type="molecule type" value="Genomic_DNA"/>
</dbReference>
<accession>A0A183JEL4</accession>
<reference evidence="2 3" key="2">
    <citation type="submission" date="2018-11" db="EMBL/GenBank/DDBJ databases">
        <authorList>
            <consortium name="Pathogen Informatics"/>
        </authorList>
    </citation>
    <scope>NUCLEOTIDE SEQUENCE [LARGE SCALE GENOMIC DNA]</scope>
    <source>
        <strain evidence="2">Dakar</strain>
        <strain evidence="3">Dakar, Senegal</strain>
    </source>
</reference>
<name>A0A183JEL4_9TREM</name>
<reference evidence="4" key="1">
    <citation type="submission" date="2016-06" db="UniProtKB">
        <authorList>
            <consortium name="WormBaseParasite"/>
        </authorList>
    </citation>
    <scope>IDENTIFICATION</scope>
</reference>
<dbReference type="AlphaFoldDB" id="A0A183JEL4"/>
<feature type="compositionally biased region" description="Low complexity" evidence="1">
    <location>
        <begin position="1"/>
        <end position="35"/>
    </location>
</feature>
<feature type="region of interest" description="Disordered" evidence="1">
    <location>
        <begin position="1"/>
        <end position="39"/>
    </location>
</feature>
<keyword evidence="3" id="KW-1185">Reference proteome</keyword>
<dbReference type="WBParaSite" id="SCUD_0000112701-mRNA-1">
    <property type="protein sequence ID" value="SCUD_0000112701-mRNA-1"/>
    <property type="gene ID" value="SCUD_0000112701"/>
</dbReference>
<protein>
    <submittedName>
        <fullName evidence="2 4">Uncharacterized protein</fullName>
    </submittedName>
</protein>
<proteinExistence type="predicted"/>
<evidence type="ECO:0000256" key="1">
    <source>
        <dbReference type="SAM" id="MobiDB-lite"/>
    </source>
</evidence>
<evidence type="ECO:0000313" key="3">
    <source>
        <dbReference type="Proteomes" id="UP000279833"/>
    </source>
</evidence>
<evidence type="ECO:0000313" key="4">
    <source>
        <dbReference type="WBParaSite" id="SCUD_0000112701-mRNA-1"/>
    </source>
</evidence>
<organism evidence="4">
    <name type="scientific">Schistosoma curassoni</name>
    <dbReference type="NCBI Taxonomy" id="6186"/>
    <lineage>
        <taxon>Eukaryota</taxon>
        <taxon>Metazoa</taxon>
        <taxon>Spiralia</taxon>
        <taxon>Lophotrochozoa</taxon>
        <taxon>Platyhelminthes</taxon>
        <taxon>Trematoda</taxon>
        <taxon>Digenea</taxon>
        <taxon>Strigeidida</taxon>
        <taxon>Schistosomatoidea</taxon>
        <taxon>Schistosomatidae</taxon>
        <taxon>Schistosoma</taxon>
    </lineage>
</organism>
<dbReference type="Proteomes" id="UP000279833">
    <property type="component" value="Unassembled WGS sequence"/>
</dbReference>
<evidence type="ECO:0000313" key="2">
    <source>
        <dbReference type="EMBL" id="VDO65775.1"/>
    </source>
</evidence>